<dbReference type="PROSITE" id="PS50305">
    <property type="entry name" value="SIRTUIN"/>
    <property type="match status" value="1"/>
</dbReference>
<evidence type="ECO:0000313" key="7">
    <source>
        <dbReference type="Proteomes" id="UP000092498"/>
    </source>
</evidence>
<feature type="binding site" evidence="3 4">
    <location>
        <position position="138"/>
    </location>
    <ligand>
        <name>Zn(2+)</name>
        <dbReference type="ChEBI" id="CHEBI:29105"/>
    </ligand>
</feature>
<protein>
    <recommendedName>
        <fullName evidence="3">NAD-dependent protein deacylase</fullName>
        <ecNumber evidence="3">2.3.1.286</ecNumber>
    </recommendedName>
    <alternativeName>
        <fullName evidence="3">Regulatory protein SIR2 homolog</fullName>
    </alternativeName>
</protein>
<dbReference type="InterPro" id="IPR029035">
    <property type="entry name" value="DHS-like_NAD/FAD-binding_dom"/>
</dbReference>
<dbReference type="HAMAP" id="MF_01121">
    <property type="entry name" value="Sirtuin_ClassIII"/>
    <property type="match status" value="1"/>
</dbReference>
<keyword evidence="2 3" id="KW-0520">NAD</keyword>
<dbReference type="SUPFAM" id="SSF52467">
    <property type="entry name" value="DHS-like NAD/FAD-binding domain"/>
    <property type="match status" value="1"/>
</dbReference>
<comment type="subcellular location">
    <subcellularLocation>
        <location evidence="3">Cytoplasm</location>
    </subcellularLocation>
</comment>
<dbReference type="GO" id="GO:0008270">
    <property type="term" value="F:zinc ion binding"/>
    <property type="evidence" value="ECO:0007669"/>
    <property type="project" value="UniProtKB-UniRule"/>
</dbReference>
<feature type="binding site" evidence="3">
    <location>
        <begin position="178"/>
        <end position="180"/>
    </location>
    <ligand>
        <name>NAD(+)</name>
        <dbReference type="ChEBI" id="CHEBI:57540"/>
    </ligand>
</feature>
<comment type="domain">
    <text evidence="3">2 residues (Tyr-55 and Arg-58) present in a large hydrophobic pocket are probably involved in substrate specificity. They are important for desuccinylation activity, but dispensable for deacetylation activity.</text>
</comment>
<evidence type="ECO:0000256" key="1">
    <source>
        <dbReference type="ARBA" id="ARBA00022679"/>
    </source>
</evidence>
<dbReference type="Gene3D" id="3.40.50.1220">
    <property type="entry name" value="TPP-binding domain"/>
    <property type="match status" value="1"/>
</dbReference>
<sequence>MIAKRIFILTGAGVSAESGLSTFRDTGGIWSRYKLEEVASIQGYENNPAFVLEFYNMRRNTHAGVEPNEAHIALGQLQTIWAERGGAVTICTQNVDNLHERGGALSVIHMHGEIAKARCHDCGGLAPYDGDLSPNMGCGACGRTGGMRPHVVWFGETPLYMDEIYEALSSADLFVSIGTSGNVYPAAGFVSAARAAGIPTMEINLEPSGNAEAFDLARYGKASEQVPAWVAEMVAIAG</sequence>
<proteinExistence type="inferred from homology"/>
<name>A0A1B1AIP0_9PROT</name>
<dbReference type="InterPro" id="IPR026591">
    <property type="entry name" value="Sirtuin_cat_small_dom_sf"/>
</dbReference>
<comment type="catalytic activity">
    <reaction evidence="3">
        <text>N(6)-succinyl-L-lysyl-[protein] + NAD(+) + H2O = 2''-O-succinyl-ADP-D-ribose + nicotinamide + L-lysyl-[protein]</text>
        <dbReference type="Rhea" id="RHEA:47668"/>
        <dbReference type="Rhea" id="RHEA-COMP:9752"/>
        <dbReference type="Rhea" id="RHEA-COMP:11877"/>
        <dbReference type="ChEBI" id="CHEBI:15377"/>
        <dbReference type="ChEBI" id="CHEBI:17154"/>
        <dbReference type="ChEBI" id="CHEBI:29969"/>
        <dbReference type="ChEBI" id="CHEBI:57540"/>
        <dbReference type="ChEBI" id="CHEBI:87830"/>
        <dbReference type="ChEBI" id="CHEBI:87832"/>
    </reaction>
</comment>
<keyword evidence="1" id="KW-0808">Transferase</keyword>
<feature type="binding site" evidence="3 4">
    <location>
        <position position="141"/>
    </location>
    <ligand>
        <name>Zn(2+)</name>
        <dbReference type="ChEBI" id="CHEBI:29105"/>
    </ligand>
</feature>
<keyword evidence="7" id="KW-1185">Reference proteome</keyword>
<dbReference type="OrthoDB" id="9800582at2"/>
<dbReference type="PANTHER" id="PTHR11085:SF4">
    <property type="entry name" value="NAD-DEPENDENT PROTEIN DEACYLASE"/>
    <property type="match status" value="1"/>
</dbReference>
<dbReference type="Gene3D" id="3.30.1600.10">
    <property type="entry name" value="SIR2/SIRT2 'Small Domain"/>
    <property type="match status" value="1"/>
</dbReference>
<comment type="cofactor">
    <cofactor evidence="3">
        <name>Zn(2+)</name>
        <dbReference type="ChEBI" id="CHEBI:29105"/>
    </cofactor>
    <text evidence="3">Binds 1 zinc ion per subunit.</text>
</comment>
<evidence type="ECO:0000256" key="4">
    <source>
        <dbReference type="PROSITE-ProRule" id="PRU00236"/>
    </source>
</evidence>
<dbReference type="EMBL" id="CP013244">
    <property type="protein sequence ID" value="ANP46428.1"/>
    <property type="molecule type" value="Genomic_DNA"/>
</dbReference>
<dbReference type="Proteomes" id="UP000092498">
    <property type="component" value="Chromosome"/>
</dbReference>
<organism evidence="6 7">
    <name type="scientific">Candidatus Viadribacter manganicus</name>
    <dbReference type="NCBI Taxonomy" id="1759059"/>
    <lineage>
        <taxon>Bacteria</taxon>
        <taxon>Pseudomonadati</taxon>
        <taxon>Pseudomonadota</taxon>
        <taxon>Alphaproteobacteria</taxon>
        <taxon>Hyphomonadales</taxon>
        <taxon>Hyphomonadaceae</taxon>
        <taxon>Candidatus Viadribacter</taxon>
    </lineage>
</organism>
<dbReference type="STRING" id="1759059.ATE48_11120"/>
<dbReference type="GO" id="GO:0005737">
    <property type="term" value="C:cytoplasm"/>
    <property type="evidence" value="ECO:0007669"/>
    <property type="project" value="UniProtKB-SubCell"/>
</dbReference>
<feature type="active site" description="Proton acceptor" evidence="3 4">
    <location>
        <position position="111"/>
    </location>
</feature>
<comment type="catalytic activity">
    <reaction evidence="3">
        <text>N(6)-acetyl-L-lysyl-[protein] + NAD(+) + H2O = 2''-O-acetyl-ADP-D-ribose + nicotinamide + L-lysyl-[protein]</text>
        <dbReference type="Rhea" id="RHEA:43636"/>
        <dbReference type="Rhea" id="RHEA-COMP:9752"/>
        <dbReference type="Rhea" id="RHEA-COMP:10731"/>
        <dbReference type="ChEBI" id="CHEBI:15377"/>
        <dbReference type="ChEBI" id="CHEBI:17154"/>
        <dbReference type="ChEBI" id="CHEBI:29969"/>
        <dbReference type="ChEBI" id="CHEBI:57540"/>
        <dbReference type="ChEBI" id="CHEBI:61930"/>
        <dbReference type="ChEBI" id="CHEBI:83767"/>
        <dbReference type="EC" id="2.3.1.286"/>
    </reaction>
</comment>
<feature type="binding site" evidence="3 4">
    <location>
        <position position="122"/>
    </location>
    <ligand>
        <name>Zn(2+)</name>
        <dbReference type="ChEBI" id="CHEBI:29105"/>
    </ligand>
</feature>
<dbReference type="InterPro" id="IPR003000">
    <property type="entry name" value="Sirtuin"/>
</dbReference>
<dbReference type="InParanoid" id="A0A1B1AIP0"/>
<dbReference type="AlphaFoldDB" id="A0A1B1AIP0"/>
<dbReference type="EC" id="2.3.1.286" evidence="3"/>
<feature type="binding site" evidence="3">
    <location>
        <position position="58"/>
    </location>
    <ligand>
        <name>substrate</name>
    </ligand>
</feature>
<dbReference type="InterPro" id="IPR050134">
    <property type="entry name" value="NAD-dep_sirtuin_deacylases"/>
</dbReference>
<keyword evidence="3 4" id="KW-0479">Metal-binding</keyword>
<dbReference type="CDD" id="cd01412">
    <property type="entry name" value="SIRT5_Af1_CobB"/>
    <property type="match status" value="1"/>
</dbReference>
<feature type="binding site" evidence="3 4">
    <location>
        <position position="119"/>
    </location>
    <ligand>
        <name>Zn(2+)</name>
        <dbReference type="ChEBI" id="CHEBI:29105"/>
    </ligand>
</feature>
<dbReference type="InterPro" id="IPR027546">
    <property type="entry name" value="Sirtuin_class_III"/>
</dbReference>
<dbReference type="GO" id="GO:0036055">
    <property type="term" value="F:protein-succinyllysine desuccinylase activity"/>
    <property type="evidence" value="ECO:0007669"/>
    <property type="project" value="UniProtKB-UniRule"/>
</dbReference>
<dbReference type="FunCoup" id="A0A1B1AIP0">
    <property type="interactions" value="413"/>
</dbReference>
<feature type="binding site" evidence="3">
    <location>
        <begin position="11"/>
        <end position="30"/>
    </location>
    <ligand>
        <name>NAD(+)</name>
        <dbReference type="ChEBI" id="CHEBI:57540"/>
    </ligand>
</feature>
<accession>A0A1B1AIP0</accession>
<dbReference type="Pfam" id="PF02146">
    <property type="entry name" value="SIR2"/>
    <property type="match status" value="1"/>
</dbReference>
<reference evidence="6 7" key="1">
    <citation type="submission" date="2015-11" db="EMBL/GenBank/DDBJ databases">
        <title>Whole-Genome Sequence of Candidatus Oderbacter manganicum from the National Park Lower Oder Valley, Germany.</title>
        <authorList>
            <person name="Braun B."/>
            <person name="Liere K."/>
            <person name="Szewzyk U."/>
        </authorList>
    </citation>
    <scope>NUCLEOTIDE SEQUENCE [LARGE SCALE GENOMIC DNA]</scope>
    <source>
        <strain evidence="6 7">OTSz_A_272</strain>
    </source>
</reference>
<dbReference type="KEGG" id="cbot:ATE48_11120"/>
<dbReference type="GO" id="GO:0017136">
    <property type="term" value="F:histone deacetylase activity, NAD-dependent"/>
    <property type="evidence" value="ECO:0007669"/>
    <property type="project" value="TreeGrafter"/>
</dbReference>
<dbReference type="InterPro" id="IPR026590">
    <property type="entry name" value="Ssirtuin_cat_dom"/>
</dbReference>
<dbReference type="PANTHER" id="PTHR11085">
    <property type="entry name" value="NAD-DEPENDENT PROTEIN DEACYLASE SIRTUIN-5, MITOCHONDRIAL-RELATED"/>
    <property type="match status" value="1"/>
</dbReference>
<gene>
    <name evidence="3" type="primary">cobB</name>
    <name evidence="6" type="ORF">ATE48_11120</name>
</gene>
<comment type="function">
    <text evidence="3">NAD-dependent lysine deacetylase and desuccinylase that specifically removes acetyl and succinyl groups on target proteins. Modulates the activities of several proteins which are inactive in their acylated form.</text>
</comment>
<dbReference type="GO" id="GO:0070403">
    <property type="term" value="F:NAD+ binding"/>
    <property type="evidence" value="ECO:0007669"/>
    <property type="project" value="UniProtKB-UniRule"/>
</dbReference>
<comment type="similarity">
    <text evidence="3">Belongs to the sirtuin family. Class III subfamily.</text>
</comment>
<evidence type="ECO:0000256" key="3">
    <source>
        <dbReference type="HAMAP-Rule" id="MF_01121"/>
    </source>
</evidence>
<feature type="binding site" evidence="3">
    <location>
        <position position="55"/>
    </location>
    <ligand>
        <name>substrate</name>
    </ligand>
</feature>
<keyword evidence="3" id="KW-0963">Cytoplasm</keyword>
<evidence type="ECO:0000313" key="6">
    <source>
        <dbReference type="EMBL" id="ANP46428.1"/>
    </source>
</evidence>
<keyword evidence="3 4" id="KW-0862">Zinc</keyword>
<dbReference type="RefSeq" id="WP_066771495.1">
    <property type="nucleotide sequence ID" value="NZ_CP013244.1"/>
</dbReference>
<dbReference type="GO" id="GO:0036054">
    <property type="term" value="F:protein-malonyllysine demalonylase activity"/>
    <property type="evidence" value="ECO:0007669"/>
    <property type="project" value="InterPro"/>
</dbReference>
<feature type="domain" description="Deacetylase sirtuin-type" evidence="5">
    <location>
        <begin position="1"/>
        <end position="238"/>
    </location>
</feature>
<feature type="binding site" evidence="3">
    <location>
        <begin position="93"/>
        <end position="96"/>
    </location>
    <ligand>
        <name>NAD(+)</name>
        <dbReference type="ChEBI" id="CHEBI:57540"/>
    </ligand>
</feature>
<feature type="binding site" evidence="3">
    <location>
        <begin position="204"/>
        <end position="206"/>
    </location>
    <ligand>
        <name>NAD(+)</name>
        <dbReference type="ChEBI" id="CHEBI:57540"/>
    </ligand>
</feature>
<evidence type="ECO:0000259" key="5">
    <source>
        <dbReference type="PROSITE" id="PS50305"/>
    </source>
</evidence>
<evidence type="ECO:0000256" key="2">
    <source>
        <dbReference type="ARBA" id="ARBA00023027"/>
    </source>
</evidence>
<feature type="binding site" evidence="3">
    <location>
        <position position="222"/>
    </location>
    <ligand>
        <name>NAD(+)</name>
        <dbReference type="ChEBI" id="CHEBI:57540"/>
    </ligand>
</feature>